<keyword evidence="1" id="KW-0547">Nucleotide-binding</keyword>
<dbReference type="SMART" id="SM00382">
    <property type="entry name" value="AAA"/>
    <property type="match status" value="1"/>
</dbReference>
<dbReference type="Proteomes" id="UP001170481">
    <property type="component" value="Unassembled WGS sequence"/>
</dbReference>
<organism evidence="4 5">
    <name type="scientific">Cobetia amphilecti</name>
    <dbReference type="NCBI Taxonomy" id="1055104"/>
    <lineage>
        <taxon>Bacteria</taxon>
        <taxon>Pseudomonadati</taxon>
        <taxon>Pseudomonadota</taxon>
        <taxon>Gammaproteobacteria</taxon>
        <taxon>Oceanospirillales</taxon>
        <taxon>Halomonadaceae</taxon>
        <taxon>Cobetia</taxon>
    </lineage>
</organism>
<name>A0AAP4WXQ2_9GAMM</name>
<accession>A0AAP4WXQ2</accession>
<dbReference type="RefSeq" id="WP_303567730.1">
    <property type="nucleotide sequence ID" value="NZ_JAUORK010000004.1"/>
</dbReference>
<dbReference type="CDD" id="cd03214">
    <property type="entry name" value="ABC_Iron-Siderophores_B12_Hemin"/>
    <property type="match status" value="1"/>
</dbReference>
<dbReference type="Gene3D" id="3.40.50.300">
    <property type="entry name" value="P-loop containing nucleotide triphosphate hydrolases"/>
    <property type="match status" value="1"/>
</dbReference>
<evidence type="ECO:0000313" key="4">
    <source>
        <dbReference type="EMBL" id="MDO6671364.1"/>
    </source>
</evidence>
<dbReference type="AlphaFoldDB" id="A0AAP4WXQ2"/>
<dbReference type="InterPro" id="IPR003439">
    <property type="entry name" value="ABC_transporter-like_ATP-bd"/>
</dbReference>
<dbReference type="Pfam" id="PF00005">
    <property type="entry name" value="ABC_tran"/>
    <property type="match status" value="1"/>
</dbReference>
<dbReference type="PANTHER" id="PTHR42794:SF2">
    <property type="entry name" value="ABC TRANSPORTER ATP-BINDING PROTEIN"/>
    <property type="match status" value="1"/>
</dbReference>
<gene>
    <name evidence="4" type="ORF">Q4535_04455</name>
</gene>
<comment type="caution">
    <text evidence="4">The sequence shown here is derived from an EMBL/GenBank/DDBJ whole genome shotgun (WGS) entry which is preliminary data.</text>
</comment>
<evidence type="ECO:0000256" key="1">
    <source>
        <dbReference type="ARBA" id="ARBA00022741"/>
    </source>
</evidence>
<dbReference type="GO" id="GO:0016887">
    <property type="term" value="F:ATP hydrolysis activity"/>
    <property type="evidence" value="ECO:0007669"/>
    <property type="project" value="InterPro"/>
</dbReference>
<proteinExistence type="predicted"/>
<evidence type="ECO:0000313" key="5">
    <source>
        <dbReference type="Proteomes" id="UP001170481"/>
    </source>
</evidence>
<dbReference type="PANTHER" id="PTHR42794">
    <property type="entry name" value="HEMIN IMPORT ATP-BINDING PROTEIN HMUV"/>
    <property type="match status" value="1"/>
</dbReference>
<sequence>MVTLTLDHLSAHYGRRQILAEVTTPCFEGGQVVALLGPNAAGKSTLFRRILGLIDGGGEARVEGATRQRPIGYMPQDTGVNAVLTVYESVLLARMQGRSLKVQPEDMAEVERALDDLGISALGERDIGDLSGGQRQLVGAAQALVQSPEILLLDEPTSALDLHRQLQLLTILRRLARERGMLIIAALHDLGQALRFTDQAMLLQNGRLIASGPTAEVVTPERLREVYRVAARIEPCSQGQPQLIVEEAI</sequence>
<dbReference type="InterPro" id="IPR027417">
    <property type="entry name" value="P-loop_NTPase"/>
</dbReference>
<dbReference type="SUPFAM" id="SSF52540">
    <property type="entry name" value="P-loop containing nucleoside triphosphate hydrolases"/>
    <property type="match status" value="1"/>
</dbReference>
<dbReference type="EMBL" id="JAUORK010000004">
    <property type="protein sequence ID" value="MDO6671364.1"/>
    <property type="molecule type" value="Genomic_DNA"/>
</dbReference>
<reference evidence="4" key="1">
    <citation type="submission" date="2023-07" db="EMBL/GenBank/DDBJ databases">
        <title>Genome content predicts the carbon catabolic preferences of heterotrophic bacteria.</title>
        <authorList>
            <person name="Gralka M."/>
        </authorList>
    </citation>
    <scope>NUCLEOTIDE SEQUENCE</scope>
    <source>
        <strain evidence="4">C2R13</strain>
    </source>
</reference>
<keyword evidence="2 4" id="KW-0067">ATP-binding</keyword>
<evidence type="ECO:0000256" key="2">
    <source>
        <dbReference type="ARBA" id="ARBA00022840"/>
    </source>
</evidence>
<dbReference type="PROSITE" id="PS50893">
    <property type="entry name" value="ABC_TRANSPORTER_2"/>
    <property type="match status" value="1"/>
</dbReference>
<feature type="domain" description="ABC transporter" evidence="3">
    <location>
        <begin position="4"/>
        <end position="230"/>
    </location>
</feature>
<dbReference type="GO" id="GO:0005524">
    <property type="term" value="F:ATP binding"/>
    <property type="evidence" value="ECO:0007669"/>
    <property type="project" value="UniProtKB-KW"/>
</dbReference>
<evidence type="ECO:0000259" key="3">
    <source>
        <dbReference type="PROSITE" id="PS50893"/>
    </source>
</evidence>
<protein>
    <submittedName>
        <fullName evidence="4">ABC transporter ATP-binding protein</fullName>
    </submittedName>
</protein>
<dbReference type="InterPro" id="IPR003593">
    <property type="entry name" value="AAA+_ATPase"/>
</dbReference>